<keyword evidence="5" id="KW-1185">Reference proteome</keyword>
<feature type="transmembrane region" description="Helical" evidence="2">
    <location>
        <begin position="117"/>
        <end position="138"/>
    </location>
</feature>
<comment type="similarity">
    <text evidence="1">Belongs to the peptidase A24 family.</text>
</comment>
<evidence type="ECO:0000256" key="1">
    <source>
        <dbReference type="ARBA" id="ARBA00005801"/>
    </source>
</evidence>
<evidence type="ECO:0000256" key="2">
    <source>
        <dbReference type="SAM" id="Phobius"/>
    </source>
</evidence>
<evidence type="ECO:0000259" key="3">
    <source>
        <dbReference type="Pfam" id="PF01478"/>
    </source>
</evidence>
<name>A0ABU1IPU8_9BACL</name>
<dbReference type="PANTHER" id="PTHR30487:SF0">
    <property type="entry name" value="PREPILIN LEADER PEPTIDASE_N-METHYLTRANSFERASE-RELATED"/>
    <property type="match status" value="1"/>
</dbReference>
<accession>A0ABU1IPU8</accession>
<feature type="transmembrane region" description="Helical" evidence="2">
    <location>
        <begin position="6"/>
        <end position="34"/>
    </location>
</feature>
<dbReference type="InterPro" id="IPR000045">
    <property type="entry name" value="Prepilin_IV_endopep_pep"/>
</dbReference>
<gene>
    <name evidence="4" type="ORF">JOE21_002435</name>
</gene>
<reference evidence="4 5" key="1">
    <citation type="submission" date="2023-07" db="EMBL/GenBank/DDBJ databases">
        <title>Genomic Encyclopedia of Type Strains, Phase IV (KMG-IV): sequencing the most valuable type-strain genomes for metagenomic binning, comparative biology and taxonomic classification.</title>
        <authorList>
            <person name="Goeker M."/>
        </authorList>
    </citation>
    <scope>NUCLEOTIDE SEQUENCE [LARGE SCALE GENOMIC DNA]</scope>
    <source>
        <strain evidence="4 5">DSM 45903</strain>
    </source>
</reference>
<dbReference type="Gene3D" id="1.20.120.1220">
    <property type="match status" value="1"/>
</dbReference>
<dbReference type="PANTHER" id="PTHR30487">
    <property type="entry name" value="TYPE 4 PREPILIN-LIKE PROTEINS LEADER PEPTIDE-PROCESSING ENZYME"/>
    <property type="match status" value="1"/>
</dbReference>
<proteinExistence type="inferred from homology"/>
<evidence type="ECO:0000313" key="5">
    <source>
        <dbReference type="Proteomes" id="UP001185012"/>
    </source>
</evidence>
<evidence type="ECO:0000313" key="4">
    <source>
        <dbReference type="EMBL" id="MDR6226428.1"/>
    </source>
</evidence>
<dbReference type="RefSeq" id="WP_309866290.1">
    <property type="nucleotide sequence ID" value="NZ_JAVDQG010000005.1"/>
</dbReference>
<keyword evidence="2" id="KW-0472">Membrane</keyword>
<feature type="transmembrane region" description="Helical" evidence="2">
    <location>
        <begin position="72"/>
        <end position="90"/>
    </location>
</feature>
<dbReference type="Pfam" id="PF01478">
    <property type="entry name" value="Peptidase_A24"/>
    <property type="match status" value="1"/>
</dbReference>
<keyword evidence="2" id="KW-0812">Transmembrane</keyword>
<feature type="transmembrane region" description="Helical" evidence="2">
    <location>
        <begin position="158"/>
        <end position="181"/>
    </location>
</feature>
<dbReference type="InterPro" id="IPR050882">
    <property type="entry name" value="Prepilin_peptidase/N-MTase"/>
</dbReference>
<dbReference type="EMBL" id="JAVDQG010000005">
    <property type="protein sequence ID" value="MDR6226428.1"/>
    <property type="molecule type" value="Genomic_DNA"/>
</dbReference>
<comment type="caution">
    <text evidence="4">The sequence shown here is derived from an EMBL/GenBank/DDBJ whole genome shotgun (WGS) entry which is preliminary data.</text>
</comment>
<protein>
    <submittedName>
        <fullName evidence="4">Prepilin signal peptidase PulO-like enzyme (Type II secretory pathway)</fullName>
    </submittedName>
</protein>
<feature type="domain" description="Prepilin type IV endopeptidase peptidase" evidence="3">
    <location>
        <begin position="77"/>
        <end position="178"/>
    </location>
</feature>
<dbReference type="Proteomes" id="UP001185012">
    <property type="component" value="Unassembled WGS sequence"/>
</dbReference>
<sequence length="223" mass="23597">MEGVSGGVWVMIGVGVTVGWWAGRFLPVAGGWLFQERMIRPAEYRWGKKWGSIGLSLGGASVVWLAKDVAEALLALALLLFLLMVVWTDCMRGIIPNRLNGIGAVVFILLQGVRGEAWVPLLVASVAGMCLLGLVSLLSGGGMGGGDVKMAAAAGWALGWPALGAGLGLAIISGGLTALWLWMSRRVEGKTPVPFGPHLAIGFFVAFWYGEELTGWYLSLVNE</sequence>
<organism evidence="4 5">
    <name type="scientific">Desmospora profundinema</name>
    <dbReference type="NCBI Taxonomy" id="1571184"/>
    <lineage>
        <taxon>Bacteria</taxon>
        <taxon>Bacillati</taxon>
        <taxon>Bacillota</taxon>
        <taxon>Bacilli</taxon>
        <taxon>Bacillales</taxon>
        <taxon>Thermoactinomycetaceae</taxon>
        <taxon>Desmospora</taxon>
    </lineage>
</organism>
<keyword evidence="2" id="KW-1133">Transmembrane helix</keyword>
<feature type="transmembrane region" description="Helical" evidence="2">
    <location>
        <begin position="193"/>
        <end position="210"/>
    </location>
</feature>